<sequence length="338" mass="37210">MLYIGGKKGTTRRAANAWSTFQGRRIRELNQGRAEGDRFKIGTVPEEEMEIMREEYRALTADEVAELKDECQQAREEKDTAVKLSSKAIEKDFNVTLKSINVQLEALMNRTGCEIILIGVRGNVANHQQPHVFVSDKAKSWLKHAYDTEPDKAGLQLEGFAISGGPAKATTVSAKQAHHLDVAECRTTIQAGLDAILFHKHKKPLGCVSMNYTNYERKIVEQYGVELQGWPVPKGPQHQNPGDLNRVSVLALRDALRAGQCKWVSLSSTDLAARKASNATRQANGEQVYVEPKPRKKKGSTSQDSLGASASPPEVSHNAFEPPTPTPFPTTAVGWPSQ</sequence>
<organism evidence="1 2">
    <name type="scientific">Artomyces pyxidatus</name>
    <dbReference type="NCBI Taxonomy" id="48021"/>
    <lineage>
        <taxon>Eukaryota</taxon>
        <taxon>Fungi</taxon>
        <taxon>Dikarya</taxon>
        <taxon>Basidiomycota</taxon>
        <taxon>Agaricomycotina</taxon>
        <taxon>Agaricomycetes</taxon>
        <taxon>Russulales</taxon>
        <taxon>Auriscalpiaceae</taxon>
        <taxon>Artomyces</taxon>
    </lineage>
</organism>
<name>A0ACB8SJ74_9AGAM</name>
<keyword evidence="2" id="KW-1185">Reference proteome</keyword>
<proteinExistence type="predicted"/>
<evidence type="ECO:0000313" key="1">
    <source>
        <dbReference type="EMBL" id="KAI0056619.1"/>
    </source>
</evidence>
<evidence type="ECO:0000313" key="2">
    <source>
        <dbReference type="Proteomes" id="UP000814140"/>
    </source>
</evidence>
<dbReference type="Proteomes" id="UP000814140">
    <property type="component" value="Unassembled WGS sequence"/>
</dbReference>
<gene>
    <name evidence="1" type="ORF">BV25DRAFT_1832039</name>
</gene>
<reference evidence="1" key="1">
    <citation type="submission" date="2021-03" db="EMBL/GenBank/DDBJ databases">
        <authorList>
            <consortium name="DOE Joint Genome Institute"/>
            <person name="Ahrendt S."/>
            <person name="Looney B.P."/>
            <person name="Miyauchi S."/>
            <person name="Morin E."/>
            <person name="Drula E."/>
            <person name="Courty P.E."/>
            <person name="Chicoki N."/>
            <person name="Fauchery L."/>
            <person name="Kohler A."/>
            <person name="Kuo A."/>
            <person name="Labutti K."/>
            <person name="Pangilinan J."/>
            <person name="Lipzen A."/>
            <person name="Riley R."/>
            <person name="Andreopoulos W."/>
            <person name="He G."/>
            <person name="Johnson J."/>
            <person name="Barry K.W."/>
            <person name="Grigoriev I.V."/>
            <person name="Nagy L."/>
            <person name="Hibbett D."/>
            <person name="Henrissat B."/>
            <person name="Matheny P.B."/>
            <person name="Labbe J."/>
            <person name="Martin F."/>
        </authorList>
    </citation>
    <scope>NUCLEOTIDE SEQUENCE</scope>
    <source>
        <strain evidence="1">HHB10654</strain>
    </source>
</reference>
<dbReference type="EMBL" id="MU277261">
    <property type="protein sequence ID" value="KAI0056619.1"/>
    <property type="molecule type" value="Genomic_DNA"/>
</dbReference>
<protein>
    <submittedName>
        <fullName evidence="1">Uncharacterized protein</fullName>
    </submittedName>
</protein>
<reference evidence="1" key="2">
    <citation type="journal article" date="2022" name="New Phytol.">
        <title>Evolutionary transition to the ectomycorrhizal habit in the genomes of a hyperdiverse lineage of mushroom-forming fungi.</title>
        <authorList>
            <person name="Looney B."/>
            <person name="Miyauchi S."/>
            <person name="Morin E."/>
            <person name="Drula E."/>
            <person name="Courty P.E."/>
            <person name="Kohler A."/>
            <person name="Kuo A."/>
            <person name="LaButti K."/>
            <person name="Pangilinan J."/>
            <person name="Lipzen A."/>
            <person name="Riley R."/>
            <person name="Andreopoulos W."/>
            <person name="He G."/>
            <person name="Johnson J."/>
            <person name="Nolan M."/>
            <person name="Tritt A."/>
            <person name="Barry K.W."/>
            <person name="Grigoriev I.V."/>
            <person name="Nagy L.G."/>
            <person name="Hibbett D."/>
            <person name="Henrissat B."/>
            <person name="Matheny P.B."/>
            <person name="Labbe J."/>
            <person name="Martin F.M."/>
        </authorList>
    </citation>
    <scope>NUCLEOTIDE SEQUENCE</scope>
    <source>
        <strain evidence="1">HHB10654</strain>
    </source>
</reference>
<accession>A0ACB8SJ74</accession>
<comment type="caution">
    <text evidence="1">The sequence shown here is derived from an EMBL/GenBank/DDBJ whole genome shotgun (WGS) entry which is preliminary data.</text>
</comment>